<accession>Q28EC0</accession>
<organism evidence="15">
    <name type="scientific">Xenopus tropicalis</name>
    <name type="common">Western clawed frog</name>
    <name type="synonym">Silurana tropicalis</name>
    <dbReference type="NCBI Taxonomy" id="8364"/>
    <lineage>
        <taxon>Eukaryota</taxon>
        <taxon>Metazoa</taxon>
        <taxon>Chordata</taxon>
        <taxon>Craniata</taxon>
        <taxon>Vertebrata</taxon>
        <taxon>Euteleostomi</taxon>
        <taxon>Amphibia</taxon>
        <taxon>Batrachia</taxon>
        <taxon>Anura</taxon>
        <taxon>Pipoidea</taxon>
        <taxon>Pipidae</taxon>
        <taxon>Xenopodinae</taxon>
        <taxon>Xenopus</taxon>
        <taxon>Silurana</taxon>
    </lineage>
</organism>
<dbReference type="InterPro" id="IPR036051">
    <property type="entry name" value="KRAB_dom_sf"/>
</dbReference>
<dbReference type="FunFam" id="3.30.160.60:FF:000744">
    <property type="entry name" value="zinc finger E-box-binding homeobox 1"/>
    <property type="match status" value="1"/>
</dbReference>
<evidence type="ECO:0000256" key="6">
    <source>
        <dbReference type="ARBA" id="ARBA00022771"/>
    </source>
</evidence>
<dbReference type="FunFam" id="3.30.160.60:FF:002343">
    <property type="entry name" value="Zinc finger protein 33A"/>
    <property type="match status" value="1"/>
</dbReference>
<dbReference type="EMBL" id="CR848335">
    <property type="protein sequence ID" value="CAJ83364.1"/>
    <property type="molecule type" value="mRNA"/>
</dbReference>
<evidence type="ECO:0000256" key="10">
    <source>
        <dbReference type="ARBA" id="ARBA00023163"/>
    </source>
</evidence>
<evidence type="ECO:0000313" key="18">
    <source>
        <dbReference type="RefSeq" id="XP_031746297.1"/>
    </source>
</evidence>
<dbReference type="Xenbase" id="XB-GENE-5722500">
    <property type="gene designation" value="znf383"/>
</dbReference>
<dbReference type="GO" id="GO:0005634">
    <property type="term" value="C:nucleus"/>
    <property type="evidence" value="ECO:0007669"/>
    <property type="project" value="UniProtKB-SubCell"/>
</dbReference>
<evidence type="ECO:0000256" key="3">
    <source>
        <dbReference type="ARBA" id="ARBA00006991"/>
    </source>
</evidence>
<feature type="domain" description="C2H2-type" evidence="14">
    <location>
        <begin position="363"/>
        <end position="390"/>
    </location>
</feature>
<dbReference type="FunFam" id="3.30.160.60:FF:000100">
    <property type="entry name" value="Zinc finger 45-like"/>
    <property type="match status" value="1"/>
</dbReference>
<proteinExistence type="evidence at transcript level"/>
<feature type="region of interest" description="Disordered" evidence="13">
    <location>
        <begin position="159"/>
        <end position="180"/>
    </location>
</feature>
<dbReference type="PROSITE" id="PS50157">
    <property type="entry name" value="ZINC_FINGER_C2H2_2"/>
    <property type="match status" value="7"/>
</dbReference>
<evidence type="ECO:0000256" key="9">
    <source>
        <dbReference type="ARBA" id="ARBA00023125"/>
    </source>
</evidence>
<name>Q28EC0_XENTR</name>
<keyword evidence="6 12" id="KW-0863">Zinc-finger</keyword>
<comment type="function">
    <text evidence="1">May be involved in transcriptional regulation.</text>
</comment>
<dbReference type="GO" id="GO:0006357">
    <property type="term" value="P:regulation of transcription by RNA polymerase II"/>
    <property type="evidence" value="ECO:0000318"/>
    <property type="project" value="GO_Central"/>
</dbReference>
<keyword evidence="10" id="KW-0804">Transcription</keyword>
<dbReference type="InterPro" id="IPR013087">
    <property type="entry name" value="Znf_C2H2_type"/>
</dbReference>
<dbReference type="GO" id="GO:0000978">
    <property type="term" value="F:RNA polymerase II cis-regulatory region sequence-specific DNA binding"/>
    <property type="evidence" value="ECO:0000318"/>
    <property type="project" value="GO_Central"/>
</dbReference>
<dbReference type="RefSeq" id="XP_031746297.1">
    <property type="nucleotide sequence ID" value="XM_031890437.1"/>
</dbReference>
<dbReference type="KEGG" id="xtr:548739"/>
<sequence length="453" mass="52291">MKPKSEGLLSMEEEQVTNAVLNYALEIIHLLTGEDYNLVKKLAYSASNSSNIWMSRIHNIKQQLSLEHSVIIGKHDRNGENRLVSQMILELAQKIIQELTKQVPIKHDDIAVYFSMEEWEYVKSHKEQYNNMTTVDNQAHCSHVVCSYSIPSCINPKSDEYHNEENQEPDTVKNITGDPSRDHILEQHSIIVCQIKEEPFDNFCTQEQMVAENIHKEDFLPMNGDRDLGEDKDPEEKCSTKKHKKYKAKSCQCKVCGKWFCDKSRLARHLKIHTGERPFPCNVCGKTFACKSHVSVHQRIHTGEKPYTCMECGRKFTNNSHLVLHKVVHTREKPFTCPKCGKGFTRNSSLVKHLGIHADQKPHVCKECGKSYCQYANLVVHLRLHSGEKPYVCRHCGRGFICNASMVRHQRTHIEGKPYHCVQCSKSFTDNSSLNRHKKIHKEELYIQNHFTP</sequence>
<dbReference type="Pfam" id="PF00096">
    <property type="entry name" value="zf-C2H2"/>
    <property type="match status" value="5"/>
</dbReference>
<dbReference type="Proteomes" id="UP000008143">
    <property type="component" value="Chromosome 8"/>
</dbReference>
<evidence type="ECO:0000256" key="7">
    <source>
        <dbReference type="ARBA" id="ARBA00022833"/>
    </source>
</evidence>
<dbReference type="CTD" id="163087"/>
<evidence type="ECO:0000313" key="16">
    <source>
        <dbReference type="Proteomes" id="UP000008143"/>
    </source>
</evidence>
<evidence type="ECO:0000256" key="4">
    <source>
        <dbReference type="ARBA" id="ARBA00022723"/>
    </source>
</evidence>
<gene>
    <name evidence="17 18 19 20" type="primary">znf383</name>
    <name evidence="15" type="ORF">TNeu041e20.1-001</name>
</gene>
<dbReference type="SUPFAM" id="SSF109640">
    <property type="entry name" value="KRAB domain (Kruppel-associated box)"/>
    <property type="match status" value="1"/>
</dbReference>
<reference evidence="17 18" key="2">
    <citation type="submission" date="2025-04" db="UniProtKB">
        <authorList>
            <consortium name="RefSeq"/>
        </authorList>
    </citation>
    <scope>IDENTIFICATION</scope>
    <source>
        <strain evidence="17 18">Nigerian</strain>
        <tissue evidence="17 18">Liver and blood</tissue>
    </source>
</reference>
<comment type="subcellular location">
    <subcellularLocation>
        <location evidence="2">Nucleus</location>
    </subcellularLocation>
</comment>
<dbReference type="PROSITE" id="PS00028">
    <property type="entry name" value="ZINC_FINGER_C2H2_1"/>
    <property type="match status" value="7"/>
</dbReference>
<evidence type="ECO:0000259" key="14">
    <source>
        <dbReference type="PROSITE" id="PS50157"/>
    </source>
</evidence>
<evidence type="ECO:0000256" key="13">
    <source>
        <dbReference type="SAM" id="MobiDB-lite"/>
    </source>
</evidence>
<evidence type="ECO:0000256" key="12">
    <source>
        <dbReference type="PROSITE-ProRule" id="PRU00042"/>
    </source>
</evidence>
<dbReference type="OrthoDB" id="654211at2759"/>
<dbReference type="OMA" id="THECNSH"/>
<dbReference type="RefSeq" id="XP_012823811.1">
    <property type="nucleotide sequence ID" value="XM_012968357.3"/>
</dbReference>
<feature type="domain" description="C2H2-type" evidence="14">
    <location>
        <begin position="307"/>
        <end position="334"/>
    </location>
</feature>
<evidence type="ECO:0000256" key="8">
    <source>
        <dbReference type="ARBA" id="ARBA00023015"/>
    </source>
</evidence>
<dbReference type="SMART" id="SM00355">
    <property type="entry name" value="ZnF_C2H2"/>
    <property type="match status" value="7"/>
</dbReference>
<dbReference type="RefSeq" id="XP_031746298.1">
    <property type="nucleotide sequence ID" value="XM_031890438.1"/>
</dbReference>
<keyword evidence="16" id="KW-1185">Reference proteome</keyword>
<keyword evidence="4" id="KW-0479">Metal-binding</keyword>
<feature type="domain" description="C2H2-type" evidence="14">
    <location>
        <begin position="419"/>
        <end position="446"/>
    </location>
</feature>
<dbReference type="Gene3D" id="3.30.160.60">
    <property type="entry name" value="Classic Zinc Finger"/>
    <property type="match status" value="7"/>
</dbReference>
<keyword evidence="9" id="KW-0238">DNA-binding</keyword>
<keyword evidence="7" id="KW-0862">Zinc</keyword>
<dbReference type="RefSeq" id="NP_001015985.1">
    <property type="nucleotide sequence ID" value="NM_001015985.3"/>
</dbReference>
<evidence type="ECO:0000313" key="17">
    <source>
        <dbReference type="RefSeq" id="XP_012823811.1"/>
    </source>
</evidence>
<keyword evidence="11" id="KW-0539">Nucleus</keyword>
<dbReference type="GO" id="GO:0000981">
    <property type="term" value="F:DNA-binding transcription factor activity, RNA polymerase II-specific"/>
    <property type="evidence" value="ECO:0000318"/>
    <property type="project" value="GO_Central"/>
</dbReference>
<dbReference type="FunFam" id="3.30.160.60:FF:002090">
    <property type="entry name" value="Zinc finger protein 473"/>
    <property type="match status" value="1"/>
</dbReference>
<feature type="domain" description="C2H2-type" evidence="14">
    <location>
        <begin position="391"/>
        <end position="418"/>
    </location>
</feature>
<dbReference type="GeneID" id="548739"/>
<dbReference type="FunFam" id="3.30.160.60:FF:000189">
    <property type="entry name" value="zinc finger protein 133 isoform X1"/>
    <property type="match status" value="1"/>
</dbReference>
<reference evidence="15" key="1">
    <citation type="submission" date="2006-10" db="EMBL/GenBank/DDBJ databases">
        <authorList>
            <person name="Amaya E."/>
            <person name="Ashurst J.L."/>
            <person name="Bonfield J.K."/>
            <person name="Croning M.D.R."/>
            <person name="Chen C-K."/>
            <person name="Davies R.M."/>
            <person name="Francis M.D."/>
            <person name="Garrett N."/>
            <person name="Gilchrist M.J."/>
            <person name="Grafham D.V."/>
            <person name="McLaren S.R."/>
            <person name="Papalopulu N."/>
            <person name="Rogers J."/>
            <person name="Smith J.C."/>
            <person name="Taylor R.G."/>
            <person name="Voigt J."/>
            <person name="Zorn A.M."/>
        </authorList>
    </citation>
    <scope>NUCLEOTIDE SEQUENCE</scope>
</reference>
<keyword evidence="8" id="KW-0805">Transcription regulation</keyword>
<feature type="domain" description="C2H2-type" evidence="14">
    <location>
        <begin position="251"/>
        <end position="278"/>
    </location>
</feature>
<dbReference type="GO" id="GO:0008270">
    <property type="term" value="F:zinc ion binding"/>
    <property type="evidence" value="ECO:0007669"/>
    <property type="project" value="UniProtKB-KW"/>
</dbReference>
<dbReference type="AlphaFoldDB" id="Q28EC0"/>
<evidence type="ECO:0000313" key="19">
    <source>
        <dbReference type="RefSeq" id="XP_031746298.1"/>
    </source>
</evidence>
<feature type="domain" description="C2H2-type" evidence="14">
    <location>
        <begin position="279"/>
        <end position="306"/>
    </location>
</feature>
<dbReference type="PANTHER" id="PTHR23235:SF120">
    <property type="entry name" value="KRUPPEL-LIKE FACTOR 15"/>
    <property type="match status" value="1"/>
</dbReference>
<feature type="domain" description="C2H2-type" evidence="14">
    <location>
        <begin position="335"/>
        <end position="362"/>
    </location>
</feature>
<dbReference type="FunFam" id="3.30.160.60:FF:000060">
    <property type="entry name" value="zinc finger protein 436"/>
    <property type="match status" value="1"/>
</dbReference>
<dbReference type="AGR" id="Xenbase:XB-GENE-5722500"/>
<dbReference type="FunFam" id="3.30.160.60:FF:000295">
    <property type="entry name" value="zinc finger protein 19"/>
    <property type="match status" value="1"/>
</dbReference>
<protein>
    <submittedName>
        <fullName evidence="15">Novel zinc finger protein</fullName>
    </submittedName>
    <submittedName>
        <fullName evidence="17 18">Zinc finger protein OZF isoform X1</fullName>
    </submittedName>
</protein>
<keyword evidence="5" id="KW-0677">Repeat</keyword>
<dbReference type="PANTHER" id="PTHR23235">
    <property type="entry name" value="KRUEPPEL-LIKE TRANSCRIPTION FACTOR"/>
    <property type="match status" value="1"/>
</dbReference>
<evidence type="ECO:0000256" key="1">
    <source>
        <dbReference type="ARBA" id="ARBA00003767"/>
    </source>
</evidence>
<evidence type="ECO:0000313" key="20">
    <source>
        <dbReference type="Xenbase" id="XB-GENE-5722500"/>
    </source>
</evidence>
<evidence type="ECO:0000256" key="11">
    <source>
        <dbReference type="ARBA" id="ARBA00023242"/>
    </source>
</evidence>
<dbReference type="SUPFAM" id="SSF57667">
    <property type="entry name" value="beta-beta-alpha zinc fingers"/>
    <property type="match status" value="4"/>
</dbReference>
<evidence type="ECO:0000256" key="2">
    <source>
        <dbReference type="ARBA" id="ARBA00004123"/>
    </source>
</evidence>
<dbReference type="InterPro" id="IPR036236">
    <property type="entry name" value="Znf_C2H2_sf"/>
</dbReference>
<comment type="similarity">
    <text evidence="3">Belongs to the krueppel C2H2-type zinc-finger protein family.</text>
</comment>
<evidence type="ECO:0000256" key="5">
    <source>
        <dbReference type="ARBA" id="ARBA00022737"/>
    </source>
</evidence>
<evidence type="ECO:0000313" key="15">
    <source>
        <dbReference type="EMBL" id="CAJ83364.1"/>
    </source>
</evidence>